<dbReference type="GO" id="GO:0015074">
    <property type="term" value="P:DNA integration"/>
    <property type="evidence" value="ECO:0007669"/>
    <property type="project" value="InterPro"/>
</dbReference>
<dbReference type="GO" id="GO:0016787">
    <property type="term" value="F:hydrolase activity"/>
    <property type="evidence" value="ECO:0007669"/>
    <property type="project" value="UniProtKB-KW"/>
</dbReference>
<feature type="domain" description="Integrase catalytic" evidence="4">
    <location>
        <begin position="1"/>
        <end position="128"/>
    </location>
</feature>
<dbReference type="InterPro" id="IPR013103">
    <property type="entry name" value="RVT_2"/>
</dbReference>
<dbReference type="Pfam" id="PF07727">
    <property type="entry name" value="RVT_2"/>
    <property type="match status" value="1"/>
</dbReference>
<dbReference type="InterPro" id="IPR036397">
    <property type="entry name" value="RNaseH_sf"/>
</dbReference>
<keyword evidence="6" id="KW-1185">Reference proteome</keyword>
<dbReference type="GO" id="GO:0046872">
    <property type="term" value="F:metal ion binding"/>
    <property type="evidence" value="ECO:0007669"/>
    <property type="project" value="UniProtKB-KW"/>
</dbReference>
<feature type="region of interest" description="Disordered" evidence="3">
    <location>
        <begin position="177"/>
        <end position="232"/>
    </location>
</feature>
<evidence type="ECO:0000313" key="5">
    <source>
        <dbReference type="EMBL" id="KAD3642096.1"/>
    </source>
</evidence>
<keyword evidence="1" id="KW-0479">Metal-binding</keyword>
<dbReference type="EMBL" id="SZYD01000015">
    <property type="protein sequence ID" value="KAD3642096.1"/>
    <property type="molecule type" value="Genomic_DNA"/>
</dbReference>
<protein>
    <recommendedName>
        <fullName evidence="4">Integrase catalytic domain-containing protein</fullName>
    </recommendedName>
</protein>
<evidence type="ECO:0000313" key="6">
    <source>
        <dbReference type="Proteomes" id="UP000326396"/>
    </source>
</evidence>
<dbReference type="InterPro" id="IPR039537">
    <property type="entry name" value="Retrotran_Ty1/copia-like"/>
</dbReference>
<gene>
    <name evidence="5" type="ORF">E3N88_31320</name>
</gene>
<name>A0A5N6MPZ5_9ASTR</name>
<accession>A0A5N6MPZ5</accession>
<evidence type="ECO:0000256" key="2">
    <source>
        <dbReference type="ARBA" id="ARBA00022801"/>
    </source>
</evidence>
<proteinExistence type="predicted"/>
<dbReference type="Gene3D" id="3.30.420.10">
    <property type="entry name" value="Ribonuclease H-like superfamily/Ribonuclease H"/>
    <property type="match status" value="1"/>
</dbReference>
<evidence type="ECO:0000256" key="3">
    <source>
        <dbReference type="SAM" id="MobiDB-lite"/>
    </source>
</evidence>
<feature type="compositionally biased region" description="Polar residues" evidence="3">
    <location>
        <begin position="181"/>
        <end position="195"/>
    </location>
</feature>
<comment type="caution">
    <text evidence="5">The sequence shown here is derived from an EMBL/GenBank/DDBJ whole genome shotgun (WGS) entry which is preliminary data.</text>
</comment>
<dbReference type="SUPFAM" id="SSF53098">
    <property type="entry name" value="Ribonuclease H-like"/>
    <property type="match status" value="1"/>
</dbReference>
<sequence>MWPYLILSKAQVFERFKEFKESIELKLGKKIKGLITDNGGEFNSQNFRDLCSKTGMCHLLTAPYSPQQNGVMESRNSFVMGMTRCLLKAMNLPQDMWGEGVSQAIYILNRTPTKAIETTPYEAIKGRKPSLGPVASKRIYVSRDAKFDESKPWNWERKEESLGPKWTEFLVHTETKRGEVQSHSFDQDPNGSAQGYSGEDNEDENEMESAWSSPESTVKGRGPILTRNHDDKDYLYDPTRAIDERYDHTPLRGSEELEVIYEKNSGLTALGIGKGKKNLLVRNGQNFLFIQRQKEGKYKVTALIRIQMVRLKAIQERIMKMKMKWSQHGGSQLLLLEGEPTNYKDAKGVKEWEDAMAAEIRSIEKNKTWELTEKSNGITPIGLKWVYKVKRDVSGEVIRHKARLVAKGCVQQHGVDFEEVFAPVARIGTVRLILVVAAPRGWWVHHMDVKSAFLHGDLKELVFPAASGLWWLSYRSCTSDCEFPMAAFPAMAMAVSVKKMKSSDGGYGCLGEEDKE</sequence>
<evidence type="ECO:0000259" key="4">
    <source>
        <dbReference type="PROSITE" id="PS50994"/>
    </source>
</evidence>
<dbReference type="GO" id="GO:0003676">
    <property type="term" value="F:nucleic acid binding"/>
    <property type="evidence" value="ECO:0007669"/>
    <property type="project" value="InterPro"/>
</dbReference>
<organism evidence="5 6">
    <name type="scientific">Mikania micrantha</name>
    <name type="common">bitter vine</name>
    <dbReference type="NCBI Taxonomy" id="192012"/>
    <lineage>
        <taxon>Eukaryota</taxon>
        <taxon>Viridiplantae</taxon>
        <taxon>Streptophyta</taxon>
        <taxon>Embryophyta</taxon>
        <taxon>Tracheophyta</taxon>
        <taxon>Spermatophyta</taxon>
        <taxon>Magnoliopsida</taxon>
        <taxon>eudicotyledons</taxon>
        <taxon>Gunneridae</taxon>
        <taxon>Pentapetalae</taxon>
        <taxon>asterids</taxon>
        <taxon>campanulids</taxon>
        <taxon>Asterales</taxon>
        <taxon>Asteraceae</taxon>
        <taxon>Asteroideae</taxon>
        <taxon>Heliantheae alliance</taxon>
        <taxon>Eupatorieae</taxon>
        <taxon>Mikania</taxon>
    </lineage>
</organism>
<dbReference type="Proteomes" id="UP000326396">
    <property type="component" value="Linkage Group LG5"/>
</dbReference>
<dbReference type="AlphaFoldDB" id="A0A5N6MPZ5"/>
<dbReference type="PROSITE" id="PS50994">
    <property type="entry name" value="INTEGRASE"/>
    <property type="match status" value="1"/>
</dbReference>
<dbReference type="PANTHER" id="PTHR42648">
    <property type="entry name" value="TRANSPOSASE, PUTATIVE-RELATED"/>
    <property type="match status" value="1"/>
</dbReference>
<dbReference type="InterPro" id="IPR001584">
    <property type="entry name" value="Integrase_cat-core"/>
</dbReference>
<evidence type="ECO:0000256" key="1">
    <source>
        <dbReference type="ARBA" id="ARBA00022723"/>
    </source>
</evidence>
<dbReference type="PANTHER" id="PTHR42648:SF25">
    <property type="entry name" value="RNA-DIRECTED DNA POLYMERASE"/>
    <property type="match status" value="1"/>
</dbReference>
<dbReference type="InterPro" id="IPR012337">
    <property type="entry name" value="RNaseH-like_sf"/>
</dbReference>
<reference evidence="5 6" key="1">
    <citation type="submission" date="2019-05" db="EMBL/GenBank/DDBJ databases">
        <title>Mikania micrantha, genome provides insights into the molecular mechanism of rapid growth.</title>
        <authorList>
            <person name="Liu B."/>
        </authorList>
    </citation>
    <scope>NUCLEOTIDE SEQUENCE [LARGE SCALE GENOMIC DNA]</scope>
    <source>
        <strain evidence="5">NLD-2019</strain>
        <tissue evidence="5">Leaf</tissue>
    </source>
</reference>
<dbReference type="OrthoDB" id="6776856at2759"/>
<keyword evidence="2" id="KW-0378">Hydrolase</keyword>